<evidence type="ECO:0000313" key="16">
    <source>
        <dbReference type="EMBL" id="AUB34316.1"/>
    </source>
</evidence>
<sequence length="492" mass="54194">MSSLHFNTKTFNKEKILLANTEEYIIRGGHHLFPILPKAFAGIGQIGVIGWSSQGSAQAQNLRDSLMGTDIKVKIGLRENSTSIPLAQKAGFTTDDGTLGEMYEVLSSSQLSILLISDAAQANNIERIFESLCPGSTLGLSHGFLLGYLKSIGKDFPKNINVIAVCPKGMGLSVRRLYEQGKEVNGAGINSSFAIHQDINGKATDYALGWSIAIGSPVTFKTTLEEEYKSDIFGEKGVLLGAVHGIVESLYRWFIGQGFSKESAFIKSVESLTGPITKLISQKGILSVYEFLNKTDQEAFKKAYSAAYHPAFEILMEIYDDVASGSEIKSVIEAEHRHQRYPMKNIDGTQMWQVGASVRAKRQPENIAVNPITAGIYIATMMAQVDLLREKGHSYSEIANESIIESVDSLNPYMHHKGIAFMVDNCSITARLGARKWASRFDYILYQQAFTTLDSNLSIDQELFDQFLTHKIHQVLSVCAKLRPSVDISIVG</sequence>
<dbReference type="GO" id="GO:0004455">
    <property type="term" value="F:ketol-acid reductoisomerase activity"/>
    <property type="evidence" value="ECO:0007669"/>
    <property type="project" value="UniProtKB-UniRule"/>
</dbReference>
<comment type="caution">
    <text evidence="13">Lacks conserved residue(s) required for the propagation of feature annotation.</text>
</comment>
<dbReference type="InterPro" id="IPR013328">
    <property type="entry name" value="6PGD_dom2"/>
</dbReference>
<dbReference type="Pfam" id="PF07991">
    <property type="entry name" value="KARI_N"/>
    <property type="match status" value="1"/>
</dbReference>
<dbReference type="AlphaFoldDB" id="A0A2K8SFV9"/>
<dbReference type="GO" id="GO:0046872">
    <property type="term" value="F:metal ion binding"/>
    <property type="evidence" value="ECO:0007669"/>
    <property type="project" value="UniProtKB-UniRule"/>
</dbReference>
<dbReference type="PANTHER" id="PTHR21371:SF1">
    <property type="entry name" value="KETOL-ACID REDUCTOISOMERASE, MITOCHONDRIAL"/>
    <property type="match status" value="1"/>
</dbReference>
<evidence type="ECO:0000256" key="13">
    <source>
        <dbReference type="PROSITE-ProRule" id="PRU01198"/>
    </source>
</evidence>
<comment type="cofactor">
    <cofactor evidence="1">
        <name>Mg(2+)</name>
        <dbReference type="ChEBI" id="CHEBI:18420"/>
    </cofactor>
</comment>
<dbReference type="UniPathway" id="UPA00047">
    <property type="reaction ID" value="UER00056"/>
</dbReference>
<dbReference type="Pfam" id="PF01450">
    <property type="entry name" value="KARI_C"/>
    <property type="match status" value="1"/>
</dbReference>
<evidence type="ECO:0000313" key="17">
    <source>
        <dbReference type="Proteomes" id="UP000232003"/>
    </source>
</evidence>
<comment type="similarity">
    <text evidence="4 13">Belongs to the ketol-acid reductoisomerase family.</text>
</comment>
<feature type="binding site" evidence="13">
    <location>
        <position position="231"/>
    </location>
    <ligand>
        <name>Mg(2+)</name>
        <dbReference type="ChEBI" id="CHEBI:18420"/>
        <label>1</label>
    </ligand>
</feature>
<evidence type="ECO:0000256" key="7">
    <source>
        <dbReference type="ARBA" id="ARBA00022842"/>
    </source>
</evidence>
<name>A0A2K8SFV9_9NOSO</name>
<dbReference type="PROSITE" id="PS51851">
    <property type="entry name" value="KARI_C"/>
    <property type="match status" value="1"/>
</dbReference>
<evidence type="ECO:0000256" key="2">
    <source>
        <dbReference type="ARBA" id="ARBA00004864"/>
    </source>
</evidence>
<keyword evidence="6 13" id="KW-0479">Metal-binding</keyword>
<evidence type="ECO:0000259" key="15">
    <source>
        <dbReference type="PROSITE" id="PS51851"/>
    </source>
</evidence>
<protein>
    <recommendedName>
        <fullName evidence="10">Acetohydroxy-acid isomeroreductase</fullName>
    </recommendedName>
    <alternativeName>
        <fullName evidence="12">Ketol-acid reductoisomerase type 1</fullName>
    </alternativeName>
    <alternativeName>
        <fullName evidence="11">Ketol-acid reductoisomerase type I</fullName>
    </alternativeName>
</protein>
<dbReference type="Proteomes" id="UP000232003">
    <property type="component" value="Chromosome"/>
</dbReference>
<feature type="domain" description="KARI N-terminal Rossmann" evidence="14">
    <location>
        <begin position="26"/>
        <end position="222"/>
    </location>
</feature>
<feature type="binding site" evidence="13">
    <location>
        <position position="231"/>
    </location>
    <ligand>
        <name>Mg(2+)</name>
        <dbReference type="ChEBI" id="CHEBI:18420"/>
        <label>2</label>
    </ligand>
</feature>
<evidence type="ECO:0000256" key="4">
    <source>
        <dbReference type="ARBA" id="ARBA00010318"/>
    </source>
</evidence>
<dbReference type="KEGG" id="nfl:COO91_00136"/>
<evidence type="ECO:0000256" key="5">
    <source>
        <dbReference type="ARBA" id="ARBA00022605"/>
    </source>
</evidence>
<dbReference type="InterPro" id="IPR013023">
    <property type="entry name" value="KARI"/>
</dbReference>
<dbReference type="InterPro" id="IPR008927">
    <property type="entry name" value="6-PGluconate_DH-like_C_sf"/>
</dbReference>
<dbReference type="UniPathway" id="UPA00049">
    <property type="reaction ID" value="UER00060"/>
</dbReference>
<dbReference type="SUPFAM" id="SSF51735">
    <property type="entry name" value="NAD(P)-binding Rossmann-fold domains"/>
    <property type="match status" value="1"/>
</dbReference>
<comment type="pathway">
    <text evidence="2">Amino-acid biosynthesis; L-valine biosynthesis; L-valine from pyruvate: step 2/4.</text>
</comment>
<keyword evidence="7 13" id="KW-0460">Magnesium</keyword>
<keyword evidence="8 13" id="KW-0560">Oxidoreductase</keyword>
<gene>
    <name evidence="16" type="ORF">COO91_00136</name>
</gene>
<keyword evidence="16" id="KW-0413">Isomerase</keyword>
<accession>A0A2K8SFV9</accession>
<dbReference type="GO" id="GO:0016853">
    <property type="term" value="F:isomerase activity"/>
    <property type="evidence" value="ECO:0007669"/>
    <property type="project" value="UniProtKB-KW"/>
</dbReference>
<organism evidence="16 17">
    <name type="scientific">Nostoc flagelliforme CCNUN1</name>
    <dbReference type="NCBI Taxonomy" id="2038116"/>
    <lineage>
        <taxon>Bacteria</taxon>
        <taxon>Bacillati</taxon>
        <taxon>Cyanobacteriota</taxon>
        <taxon>Cyanophyceae</taxon>
        <taxon>Nostocales</taxon>
        <taxon>Nostocaceae</taxon>
        <taxon>Nostoc</taxon>
    </lineage>
</organism>
<evidence type="ECO:0000256" key="10">
    <source>
        <dbReference type="ARBA" id="ARBA00032744"/>
    </source>
</evidence>
<evidence type="ECO:0000256" key="9">
    <source>
        <dbReference type="ARBA" id="ARBA00023304"/>
    </source>
</evidence>
<proteinExistence type="inferred from homology"/>
<evidence type="ECO:0000256" key="1">
    <source>
        <dbReference type="ARBA" id="ARBA00001946"/>
    </source>
</evidence>
<feature type="domain" description="KARI C-terminal knotted" evidence="15">
    <location>
        <begin position="223"/>
        <end position="365"/>
    </location>
</feature>
<dbReference type="PANTHER" id="PTHR21371">
    <property type="entry name" value="KETOL-ACID REDUCTOISOMERASE, MITOCHONDRIAL"/>
    <property type="match status" value="1"/>
</dbReference>
<dbReference type="InterPro" id="IPR036291">
    <property type="entry name" value="NAD(P)-bd_dom_sf"/>
</dbReference>
<dbReference type="RefSeq" id="WP_100896955.1">
    <property type="nucleotide sequence ID" value="NZ_CAWNNC010000001.1"/>
</dbReference>
<evidence type="ECO:0000256" key="11">
    <source>
        <dbReference type="ARBA" id="ARBA00050043"/>
    </source>
</evidence>
<dbReference type="EMBL" id="CP024785">
    <property type="protein sequence ID" value="AUB34316.1"/>
    <property type="molecule type" value="Genomic_DNA"/>
</dbReference>
<evidence type="ECO:0000256" key="8">
    <source>
        <dbReference type="ARBA" id="ARBA00023002"/>
    </source>
</evidence>
<dbReference type="OrthoDB" id="9804088at2"/>
<reference evidence="16 17" key="1">
    <citation type="submission" date="2017-11" db="EMBL/GenBank/DDBJ databases">
        <title>Complete genome of a free-living desiccation-tolerant cyanobacterium and its photosynthetic adaptation to extreme terrestrial habitat.</title>
        <authorList>
            <person name="Shang J."/>
        </authorList>
    </citation>
    <scope>NUCLEOTIDE SEQUENCE [LARGE SCALE GENOMIC DNA]</scope>
    <source>
        <strain evidence="16 17">CCNUN1</strain>
    </source>
</reference>
<evidence type="ECO:0000256" key="3">
    <source>
        <dbReference type="ARBA" id="ARBA00004885"/>
    </source>
</evidence>
<dbReference type="GO" id="GO:0009099">
    <property type="term" value="P:L-valine biosynthetic process"/>
    <property type="evidence" value="ECO:0007669"/>
    <property type="project" value="UniProtKB-UniRule"/>
</dbReference>
<feature type="binding site" evidence="13">
    <location>
        <position position="235"/>
    </location>
    <ligand>
        <name>Mg(2+)</name>
        <dbReference type="ChEBI" id="CHEBI:18420"/>
        <label>1</label>
    </ligand>
</feature>
<keyword evidence="9 13" id="KW-0100">Branched-chain amino acid biosynthesis</keyword>
<comment type="pathway">
    <text evidence="3">Amino-acid biosynthesis; L-isoleucine biosynthesis; L-isoleucine from 2-oxobutanoate: step 2/4.</text>
</comment>
<dbReference type="InterPro" id="IPR013116">
    <property type="entry name" value="KARI_N"/>
</dbReference>
<dbReference type="SUPFAM" id="SSF48179">
    <property type="entry name" value="6-phosphogluconate dehydrogenase C-terminal domain-like"/>
    <property type="match status" value="1"/>
</dbReference>
<evidence type="ECO:0000259" key="14">
    <source>
        <dbReference type="PROSITE" id="PS51850"/>
    </source>
</evidence>
<dbReference type="InterPro" id="IPR000506">
    <property type="entry name" value="KARI_C"/>
</dbReference>
<evidence type="ECO:0000256" key="6">
    <source>
        <dbReference type="ARBA" id="ARBA00022723"/>
    </source>
</evidence>
<keyword evidence="17" id="KW-1185">Reference proteome</keyword>
<dbReference type="PROSITE" id="PS51850">
    <property type="entry name" value="KARI_N"/>
    <property type="match status" value="1"/>
</dbReference>
<keyword evidence="5 13" id="KW-0028">Amino-acid biosynthesis</keyword>
<evidence type="ECO:0000256" key="12">
    <source>
        <dbReference type="ARBA" id="ARBA00050044"/>
    </source>
</evidence>
<dbReference type="Gene3D" id="3.40.50.720">
    <property type="entry name" value="NAD(P)-binding Rossmann-like Domain"/>
    <property type="match status" value="1"/>
</dbReference>
<dbReference type="Gene3D" id="1.10.1040.10">
    <property type="entry name" value="N-(1-d-carboxylethyl)-l-norvaline Dehydrogenase, domain 2"/>
    <property type="match status" value="1"/>
</dbReference>
<dbReference type="GO" id="GO:0009097">
    <property type="term" value="P:isoleucine biosynthetic process"/>
    <property type="evidence" value="ECO:0007669"/>
    <property type="project" value="UniProtKB-UniRule"/>
</dbReference>